<reference evidence="1" key="2">
    <citation type="submission" date="2007-03" db="EMBL/GenBank/DDBJ databases">
        <authorList>
            <consortium name="The International Medicago Genome Annotation Group"/>
        </authorList>
    </citation>
    <scope>NUCLEOTIDE SEQUENCE</scope>
</reference>
<organism evidence="1">
    <name type="scientific">Medicago truncatula</name>
    <name type="common">Barrel medic</name>
    <name type="synonym">Medicago tribuloides</name>
    <dbReference type="NCBI Taxonomy" id="3880"/>
    <lineage>
        <taxon>Eukaryota</taxon>
        <taxon>Viridiplantae</taxon>
        <taxon>Streptophyta</taxon>
        <taxon>Embryophyta</taxon>
        <taxon>Tracheophyta</taxon>
        <taxon>Spermatophyta</taxon>
        <taxon>Magnoliopsida</taxon>
        <taxon>eudicotyledons</taxon>
        <taxon>Gunneridae</taxon>
        <taxon>Pentapetalae</taxon>
        <taxon>rosids</taxon>
        <taxon>fabids</taxon>
        <taxon>Fabales</taxon>
        <taxon>Fabaceae</taxon>
        <taxon>Papilionoideae</taxon>
        <taxon>50 kb inversion clade</taxon>
        <taxon>NPAAA clade</taxon>
        <taxon>Hologalegina</taxon>
        <taxon>IRL clade</taxon>
        <taxon>Trifolieae</taxon>
        <taxon>Medicago</taxon>
    </lineage>
</organism>
<reference evidence="1" key="1">
    <citation type="submission" date="2005-01" db="EMBL/GenBank/DDBJ databases">
        <authorList>
            <person name="Town C.D."/>
        </authorList>
    </citation>
    <scope>NUCLEOTIDE SEQUENCE</scope>
</reference>
<dbReference type="EMBL" id="AC151598">
    <property type="protein sequence ID" value="ABN07948.1"/>
    <property type="molecule type" value="Genomic_DNA"/>
</dbReference>
<protein>
    <submittedName>
        <fullName evidence="1">Uncharacterized protein</fullName>
    </submittedName>
</protein>
<name>A2Q2S2_MEDTR</name>
<gene>
    <name evidence="1" type="ORF">MtrDRAFT_AC151598g47v2</name>
</gene>
<proteinExistence type="predicted"/>
<accession>A2Q2S2</accession>
<sequence>MLNERGIRNEEWESARDIEKKKGRARDREKKKGRVWWFLKEKKIGVCVLLMKMLNERGIRDEDIKKKENGNHCPWGIG</sequence>
<dbReference type="AlphaFoldDB" id="A2Q2S2"/>
<evidence type="ECO:0000313" key="1">
    <source>
        <dbReference type="EMBL" id="ABN07948.1"/>
    </source>
</evidence>